<dbReference type="Pfam" id="PF07738">
    <property type="entry name" value="Sad1_UNC"/>
    <property type="match status" value="1"/>
</dbReference>
<dbReference type="AlphaFoldDB" id="A0A0N4ZG19"/>
<keyword evidence="2" id="KW-0812">Transmembrane</keyword>
<evidence type="ECO:0000256" key="4">
    <source>
        <dbReference type="ARBA" id="ARBA00023136"/>
    </source>
</evidence>
<keyword evidence="6" id="KW-1185">Reference proteome</keyword>
<dbReference type="InterPro" id="IPR012919">
    <property type="entry name" value="SUN_dom"/>
</dbReference>
<keyword evidence="4" id="KW-0472">Membrane</keyword>
<dbReference type="PANTHER" id="PTHR12911">
    <property type="entry name" value="SAD1/UNC-84-LIKE PROTEIN-RELATED"/>
    <property type="match status" value="1"/>
</dbReference>
<name>A0A0N4ZG19_PARTI</name>
<feature type="domain" description="SUN" evidence="5">
    <location>
        <begin position="221"/>
        <end position="384"/>
    </location>
</feature>
<comment type="subcellular location">
    <subcellularLocation>
        <location evidence="1">Membrane</location>
    </subcellularLocation>
</comment>
<evidence type="ECO:0000259" key="5">
    <source>
        <dbReference type="PROSITE" id="PS51469"/>
    </source>
</evidence>
<evidence type="ECO:0000256" key="2">
    <source>
        <dbReference type="ARBA" id="ARBA00022692"/>
    </source>
</evidence>
<evidence type="ECO:0000313" key="6">
    <source>
        <dbReference type="Proteomes" id="UP000038045"/>
    </source>
</evidence>
<protein>
    <submittedName>
        <fullName evidence="7">SUN domain-containing protein</fullName>
    </submittedName>
</protein>
<dbReference type="GO" id="GO:0034993">
    <property type="term" value="C:meiotic nuclear membrane microtubule tethering complex"/>
    <property type="evidence" value="ECO:0007669"/>
    <property type="project" value="TreeGrafter"/>
</dbReference>
<dbReference type="GO" id="GO:0043495">
    <property type="term" value="F:protein-membrane adaptor activity"/>
    <property type="evidence" value="ECO:0007669"/>
    <property type="project" value="TreeGrafter"/>
</dbReference>
<dbReference type="STRING" id="131310.A0A0N4ZG19"/>
<reference evidence="7" key="1">
    <citation type="submission" date="2017-02" db="UniProtKB">
        <authorList>
            <consortium name="WormBaseParasite"/>
        </authorList>
    </citation>
    <scope>IDENTIFICATION</scope>
</reference>
<keyword evidence="3" id="KW-1133">Transmembrane helix</keyword>
<dbReference type="WBParaSite" id="PTRK_0000669700.1">
    <property type="protein sequence ID" value="PTRK_0000669700.1"/>
    <property type="gene ID" value="PTRK_0000669700"/>
</dbReference>
<accession>A0A0N4ZG19</accession>
<evidence type="ECO:0000313" key="7">
    <source>
        <dbReference type="WBParaSite" id="PTRK_0000669700.1"/>
    </source>
</evidence>
<dbReference type="Gene3D" id="2.60.120.260">
    <property type="entry name" value="Galactose-binding domain-like"/>
    <property type="match status" value="1"/>
</dbReference>
<dbReference type="Proteomes" id="UP000038045">
    <property type="component" value="Unplaced"/>
</dbReference>
<dbReference type="InterPro" id="IPR045119">
    <property type="entry name" value="SUN1-5"/>
</dbReference>
<organism evidence="6 7">
    <name type="scientific">Parastrongyloides trichosuri</name>
    <name type="common">Possum-specific nematode worm</name>
    <dbReference type="NCBI Taxonomy" id="131310"/>
    <lineage>
        <taxon>Eukaryota</taxon>
        <taxon>Metazoa</taxon>
        <taxon>Ecdysozoa</taxon>
        <taxon>Nematoda</taxon>
        <taxon>Chromadorea</taxon>
        <taxon>Rhabditida</taxon>
        <taxon>Tylenchina</taxon>
        <taxon>Panagrolaimomorpha</taxon>
        <taxon>Strongyloidoidea</taxon>
        <taxon>Strongyloididae</taxon>
        <taxon>Parastrongyloides</taxon>
    </lineage>
</organism>
<evidence type="ECO:0000256" key="1">
    <source>
        <dbReference type="ARBA" id="ARBA00004370"/>
    </source>
</evidence>
<evidence type="ECO:0000256" key="3">
    <source>
        <dbReference type="ARBA" id="ARBA00022989"/>
    </source>
</evidence>
<sequence>MIGVMIHYYHSNNDRNHLEKHKESIKSKILTDDMLTSGKTMKEKKRTSLLDTFFICLKKIILFVCPFLQTMGSSDNNSSTAVRMERKDRDMMLVTQNFSNTTIFNDTKTTYTTTAIVEEKMGKLKNELIEIFKNETKKIIGEELKIIKNIIDEKVRMIENEKREMEKYIINNIAEMNSKKEKEKSVVSIDYSVVSDLIEKAIEKYDSDKTEMVDYALESVGGRILEASSDKSIFDDWDSIVEYPFIFIKPSPNIVIQRTSTSLVPGNAWCFKGDSGYITIGLSYEIYISGITYEHIRLKNSPSNDLMSAPKHIEVYGINSTDHTCDCLHSLGNFTFQKDGPSIQTFMVTKNNEKTYPIVKIKIKSNYGFPYTCLYRIRVHGKLKV</sequence>
<dbReference type="PANTHER" id="PTHR12911:SF8">
    <property type="entry name" value="KLAROID PROTEIN-RELATED"/>
    <property type="match status" value="1"/>
</dbReference>
<proteinExistence type="predicted"/>
<dbReference type="PROSITE" id="PS51469">
    <property type="entry name" value="SUN"/>
    <property type="match status" value="1"/>
</dbReference>